<organism evidence="8 9">
    <name type="scientific">Mucuna pruriens</name>
    <name type="common">Velvet bean</name>
    <name type="synonym">Dolichos pruriens</name>
    <dbReference type="NCBI Taxonomy" id="157652"/>
    <lineage>
        <taxon>Eukaryota</taxon>
        <taxon>Viridiplantae</taxon>
        <taxon>Streptophyta</taxon>
        <taxon>Embryophyta</taxon>
        <taxon>Tracheophyta</taxon>
        <taxon>Spermatophyta</taxon>
        <taxon>Magnoliopsida</taxon>
        <taxon>eudicotyledons</taxon>
        <taxon>Gunneridae</taxon>
        <taxon>Pentapetalae</taxon>
        <taxon>rosids</taxon>
        <taxon>fabids</taxon>
        <taxon>Fabales</taxon>
        <taxon>Fabaceae</taxon>
        <taxon>Papilionoideae</taxon>
        <taxon>50 kb inversion clade</taxon>
        <taxon>NPAAA clade</taxon>
        <taxon>indigoferoid/millettioid clade</taxon>
        <taxon>Phaseoleae</taxon>
        <taxon>Mucuna</taxon>
    </lineage>
</organism>
<evidence type="ECO:0000256" key="6">
    <source>
        <dbReference type="RuleBase" id="RU363077"/>
    </source>
</evidence>
<evidence type="ECO:0000259" key="7">
    <source>
        <dbReference type="Pfam" id="PF00892"/>
    </source>
</evidence>
<feature type="transmembrane region" description="Helical" evidence="6">
    <location>
        <begin position="302"/>
        <end position="323"/>
    </location>
</feature>
<dbReference type="GO" id="GO:0016020">
    <property type="term" value="C:membrane"/>
    <property type="evidence" value="ECO:0007669"/>
    <property type="project" value="UniProtKB-SubCell"/>
</dbReference>
<sequence>MDRRYFYKDLVPLVVLVANECNNTGLFTLFKEATLQGMSNYVFVAYAYTVAVLVLLPVTFFYRRSRVVPPLSFSILSKIALLGVIGCSSQILGYAGISYSSPTLSSAISNLTPAFTFMLAESVLILLTCTFLFCFFLSNYHHNLRKEKIVVRSRSTQAKIWGSIISISGAFIVTFYKGQSIIIADNSPSIQLPQSNDLLASVDRNWAIGGLLLTACNILLTVWFVFQDEILKEFPDELTMVFFYNLCAAIVASIVGLLGEKNSSAWKIRLDISLISIVCTGTFNKFLSSAIYAWGIRLKGPVYVAMFKPLSIVIAVAMGVMFLGDTLHVGSIIGATIISIGFYTVMWGKATEQKEDEEEDVGSQESPITENVPLLQSLTVNSTKKIDGSV</sequence>
<keyword evidence="4 6" id="KW-1133">Transmembrane helix</keyword>
<evidence type="ECO:0000256" key="5">
    <source>
        <dbReference type="ARBA" id="ARBA00023136"/>
    </source>
</evidence>
<dbReference type="GO" id="GO:0022857">
    <property type="term" value="F:transmembrane transporter activity"/>
    <property type="evidence" value="ECO:0007669"/>
    <property type="project" value="InterPro"/>
</dbReference>
<feature type="transmembrane region" description="Helical" evidence="6">
    <location>
        <begin position="117"/>
        <end position="137"/>
    </location>
</feature>
<keyword evidence="9" id="KW-1185">Reference proteome</keyword>
<dbReference type="InterPro" id="IPR037185">
    <property type="entry name" value="EmrE-like"/>
</dbReference>
<dbReference type="OrthoDB" id="1728340at2759"/>
<feature type="transmembrane region" description="Helical" evidence="6">
    <location>
        <begin position="75"/>
        <end position="97"/>
    </location>
</feature>
<feature type="transmembrane region" description="Helical" evidence="6">
    <location>
        <begin position="41"/>
        <end position="63"/>
    </location>
</feature>
<dbReference type="InterPro" id="IPR030184">
    <property type="entry name" value="WAT1-related"/>
</dbReference>
<dbReference type="AlphaFoldDB" id="A0A371EH37"/>
<comment type="similarity">
    <text evidence="2 6">Belongs to the drug/metabolite transporter (DMT) superfamily. Plant drug/metabolite exporter (P-DME) (TC 2.A.7.4) family.</text>
</comment>
<feature type="domain" description="EamA" evidence="7">
    <location>
        <begin position="209"/>
        <end position="346"/>
    </location>
</feature>
<evidence type="ECO:0000256" key="4">
    <source>
        <dbReference type="ARBA" id="ARBA00022989"/>
    </source>
</evidence>
<keyword evidence="3 6" id="KW-0812">Transmembrane</keyword>
<reference evidence="8" key="1">
    <citation type="submission" date="2018-05" db="EMBL/GenBank/DDBJ databases">
        <title>Draft genome of Mucuna pruriens seed.</title>
        <authorList>
            <person name="Nnadi N.E."/>
            <person name="Vos R."/>
            <person name="Hasami M.H."/>
            <person name="Devisetty U.K."/>
            <person name="Aguiy J.C."/>
        </authorList>
    </citation>
    <scope>NUCLEOTIDE SEQUENCE [LARGE SCALE GENOMIC DNA]</scope>
    <source>
        <strain evidence="8">JCA_2017</strain>
    </source>
</reference>
<evidence type="ECO:0000313" key="9">
    <source>
        <dbReference type="Proteomes" id="UP000257109"/>
    </source>
</evidence>
<proteinExistence type="inferred from homology"/>
<feature type="transmembrane region" description="Helical" evidence="6">
    <location>
        <begin position="238"/>
        <end position="258"/>
    </location>
</feature>
<feature type="transmembrane region" description="Helical" evidence="6">
    <location>
        <begin position="270"/>
        <end position="295"/>
    </location>
</feature>
<feature type="transmembrane region" description="Helical" evidence="6">
    <location>
        <begin position="329"/>
        <end position="348"/>
    </location>
</feature>
<name>A0A371EH37_MUCPR</name>
<evidence type="ECO:0000313" key="8">
    <source>
        <dbReference type="EMBL" id="RDX65316.1"/>
    </source>
</evidence>
<dbReference type="PANTHER" id="PTHR31218">
    <property type="entry name" value="WAT1-RELATED PROTEIN"/>
    <property type="match status" value="1"/>
</dbReference>
<feature type="transmembrane region" description="Helical" evidence="6">
    <location>
        <begin position="158"/>
        <end position="176"/>
    </location>
</feature>
<feature type="transmembrane region" description="Helical" evidence="6">
    <location>
        <begin position="206"/>
        <end position="226"/>
    </location>
</feature>
<dbReference type="EMBL" id="QJKJ01013974">
    <property type="protein sequence ID" value="RDX65316.1"/>
    <property type="molecule type" value="Genomic_DNA"/>
</dbReference>
<dbReference type="SUPFAM" id="SSF103481">
    <property type="entry name" value="Multidrug resistance efflux transporter EmrE"/>
    <property type="match status" value="1"/>
</dbReference>
<dbReference type="STRING" id="157652.A0A371EH37"/>
<evidence type="ECO:0000256" key="3">
    <source>
        <dbReference type="ARBA" id="ARBA00022692"/>
    </source>
</evidence>
<evidence type="ECO:0000256" key="2">
    <source>
        <dbReference type="ARBA" id="ARBA00007635"/>
    </source>
</evidence>
<accession>A0A371EH37</accession>
<protein>
    <recommendedName>
        <fullName evidence="6">WAT1-related protein</fullName>
    </recommendedName>
</protein>
<keyword evidence="5 6" id="KW-0472">Membrane</keyword>
<evidence type="ECO:0000256" key="1">
    <source>
        <dbReference type="ARBA" id="ARBA00004141"/>
    </source>
</evidence>
<dbReference type="InterPro" id="IPR000620">
    <property type="entry name" value="EamA_dom"/>
</dbReference>
<gene>
    <name evidence="8" type="ORF">CR513_56035</name>
</gene>
<dbReference type="Pfam" id="PF00892">
    <property type="entry name" value="EamA"/>
    <property type="match status" value="1"/>
</dbReference>
<comment type="caution">
    <text evidence="8">The sequence shown here is derived from an EMBL/GenBank/DDBJ whole genome shotgun (WGS) entry which is preliminary data.</text>
</comment>
<dbReference type="Proteomes" id="UP000257109">
    <property type="component" value="Unassembled WGS sequence"/>
</dbReference>
<comment type="subcellular location">
    <subcellularLocation>
        <location evidence="1 6">Membrane</location>
        <topology evidence="1 6">Multi-pass membrane protein</topology>
    </subcellularLocation>
</comment>